<sequence length="74" mass="8525">MMVRSSYSGGWAPFSMHLDRRVTKNGGLLKVWRFMRGFKDIIQMEGFTLISTRFVQSDSNNGLPNSLLVISRWV</sequence>
<protein>
    <submittedName>
        <fullName evidence="1">Uncharacterized protein</fullName>
    </submittedName>
</protein>
<proteinExistence type="predicted"/>
<evidence type="ECO:0000313" key="2">
    <source>
        <dbReference type="Proteomes" id="UP000596661"/>
    </source>
</evidence>
<dbReference type="EnsemblPlants" id="novel_model_6279_5bd9a17a">
    <property type="protein sequence ID" value="cds.novel_model_6279_5bd9a17a"/>
    <property type="gene ID" value="novel_gene_3269_5bd9a17a"/>
</dbReference>
<dbReference type="Gramene" id="novel_model_6279_5bd9a17a">
    <property type="protein sequence ID" value="cds.novel_model_6279_5bd9a17a"/>
    <property type="gene ID" value="novel_gene_3269_5bd9a17a"/>
</dbReference>
<reference evidence="1" key="2">
    <citation type="submission" date="2021-03" db="UniProtKB">
        <authorList>
            <consortium name="EnsemblPlants"/>
        </authorList>
    </citation>
    <scope>IDENTIFICATION</scope>
</reference>
<keyword evidence="2" id="KW-1185">Reference proteome</keyword>
<accession>A0A803R898</accession>
<dbReference type="AlphaFoldDB" id="A0A803R898"/>
<reference evidence="1" key="1">
    <citation type="submission" date="2018-11" db="EMBL/GenBank/DDBJ databases">
        <authorList>
            <person name="Grassa J C."/>
        </authorList>
    </citation>
    <scope>NUCLEOTIDE SEQUENCE [LARGE SCALE GENOMIC DNA]</scope>
</reference>
<dbReference type="EMBL" id="UZAU01000655">
    <property type="status" value="NOT_ANNOTATED_CDS"/>
    <property type="molecule type" value="Genomic_DNA"/>
</dbReference>
<dbReference type="Proteomes" id="UP000596661">
    <property type="component" value="Chromosome 7"/>
</dbReference>
<name>A0A803R898_CANSA</name>
<organism evidence="1 2">
    <name type="scientific">Cannabis sativa</name>
    <name type="common">Hemp</name>
    <name type="synonym">Marijuana</name>
    <dbReference type="NCBI Taxonomy" id="3483"/>
    <lineage>
        <taxon>Eukaryota</taxon>
        <taxon>Viridiplantae</taxon>
        <taxon>Streptophyta</taxon>
        <taxon>Embryophyta</taxon>
        <taxon>Tracheophyta</taxon>
        <taxon>Spermatophyta</taxon>
        <taxon>Magnoliopsida</taxon>
        <taxon>eudicotyledons</taxon>
        <taxon>Gunneridae</taxon>
        <taxon>Pentapetalae</taxon>
        <taxon>rosids</taxon>
        <taxon>fabids</taxon>
        <taxon>Rosales</taxon>
        <taxon>Cannabaceae</taxon>
        <taxon>Cannabis</taxon>
    </lineage>
</organism>
<evidence type="ECO:0000313" key="1">
    <source>
        <dbReference type="EnsemblPlants" id="cds.novel_model_6279_5bd9a17a"/>
    </source>
</evidence>